<dbReference type="Proteomes" id="UP000682733">
    <property type="component" value="Unassembled WGS sequence"/>
</dbReference>
<name>A0A8S2W3Q5_9BILA</name>
<gene>
    <name evidence="2" type="ORF">TMI583_LOCUS44978</name>
</gene>
<evidence type="ECO:0000313" key="2">
    <source>
        <dbReference type="EMBL" id="CAF4432644.1"/>
    </source>
</evidence>
<protein>
    <submittedName>
        <fullName evidence="2">Uncharacterized protein</fullName>
    </submittedName>
</protein>
<organism evidence="2 3">
    <name type="scientific">Didymodactylos carnosus</name>
    <dbReference type="NCBI Taxonomy" id="1234261"/>
    <lineage>
        <taxon>Eukaryota</taxon>
        <taxon>Metazoa</taxon>
        <taxon>Spiralia</taxon>
        <taxon>Gnathifera</taxon>
        <taxon>Rotifera</taxon>
        <taxon>Eurotatoria</taxon>
        <taxon>Bdelloidea</taxon>
        <taxon>Philodinida</taxon>
        <taxon>Philodinidae</taxon>
        <taxon>Didymodactylos</taxon>
    </lineage>
</organism>
<sequence length="166" mass="19447">VIREDTSRIAELELAIQEYRQTISELKQRPVKTVVQEVIREDSSRIAELQLAIQEYRQTISELKQRPVKTVVQEVVRADTTRIDQLERSIQEYKRQISELISARDYGSSSTVRSSQEHINVNFHISCDENELKDENDLMVEQLRGQLIAMKQDIQQALEKYFVNLQ</sequence>
<comment type="caution">
    <text evidence="2">The sequence shown here is derived from an EMBL/GenBank/DDBJ whole genome shotgun (WGS) entry which is preliminary data.</text>
</comment>
<evidence type="ECO:0000313" key="3">
    <source>
        <dbReference type="Proteomes" id="UP000682733"/>
    </source>
</evidence>
<dbReference type="AlphaFoldDB" id="A0A8S2W3Q5"/>
<accession>A0A8S2W3Q5</accession>
<reference evidence="2" key="1">
    <citation type="submission" date="2021-02" db="EMBL/GenBank/DDBJ databases">
        <authorList>
            <person name="Nowell W R."/>
        </authorList>
    </citation>
    <scope>NUCLEOTIDE SEQUENCE</scope>
</reference>
<keyword evidence="1" id="KW-0175">Coiled coil</keyword>
<evidence type="ECO:0000256" key="1">
    <source>
        <dbReference type="SAM" id="Coils"/>
    </source>
</evidence>
<proteinExistence type="predicted"/>
<dbReference type="EMBL" id="CAJOBA010079104">
    <property type="protein sequence ID" value="CAF4432644.1"/>
    <property type="molecule type" value="Genomic_DNA"/>
</dbReference>
<feature type="non-terminal residue" evidence="2">
    <location>
        <position position="1"/>
    </location>
</feature>
<feature type="coiled-coil region" evidence="1">
    <location>
        <begin position="2"/>
        <end position="103"/>
    </location>
</feature>